<evidence type="ECO:0000313" key="8">
    <source>
        <dbReference type="EMBL" id="EDP42316.1"/>
    </source>
</evidence>
<dbReference type="PANTHER" id="PTHR31123:SF1">
    <property type="entry name" value="ACCUMULATION OF DYADS PROTEIN 2-RELATED"/>
    <property type="match status" value="1"/>
</dbReference>
<feature type="transmembrane region" description="Helical" evidence="7">
    <location>
        <begin position="76"/>
        <end position="95"/>
    </location>
</feature>
<name>A8Q7I2_MALGO</name>
<dbReference type="EMBL" id="AAYY01000011">
    <property type="protein sequence ID" value="EDP42316.1"/>
    <property type="molecule type" value="Genomic_DNA"/>
</dbReference>
<dbReference type="InterPro" id="IPR051633">
    <property type="entry name" value="AceTr"/>
</dbReference>
<evidence type="ECO:0000256" key="5">
    <source>
        <dbReference type="ARBA" id="ARBA00023136"/>
    </source>
</evidence>
<evidence type="ECO:0000256" key="2">
    <source>
        <dbReference type="ARBA" id="ARBA00005587"/>
    </source>
</evidence>
<feature type="transmembrane region" description="Helical" evidence="7">
    <location>
        <begin position="101"/>
        <end position="122"/>
    </location>
</feature>
<evidence type="ECO:0000256" key="7">
    <source>
        <dbReference type="SAM" id="Phobius"/>
    </source>
</evidence>
<sequence>MKNRFESQRKNNEKKKKSSASKKKQSTKNDASSDKYGPLAHLDFPKGKGHHAFGGEMQPGMFGSVKDRKVANPAPLGLCGVAFSTFIVSLINVGTLDLKNFSVLVCIGFVYGGLIPILAGMWEMAIGNTFGATTFTSYGAYWISYALLVMPSQSLNIMEAIKKAEGGHGELQTIGLYFMGWFIFTTLMMMLTLKSTVAMFLMFFSLDLSFFFSGVSHLYNDGISPHIPLLRLAGAFGLVSSFSAWYNALSGVADNTNSFFVVPALRFPWTSGYRQKKLDKSQNA</sequence>
<dbReference type="KEGG" id="mgl:MGL_3074"/>
<keyword evidence="5 7" id="KW-0472">Membrane</keyword>
<comment type="caution">
    <text evidence="8">The sequence shown here is derived from an EMBL/GenBank/DDBJ whole genome shotgun (WGS) entry which is preliminary data.</text>
</comment>
<feature type="transmembrane region" description="Helical" evidence="7">
    <location>
        <begin position="231"/>
        <end position="249"/>
    </location>
</feature>
<accession>A8Q7I2</accession>
<dbReference type="RefSeq" id="XP_001729530.1">
    <property type="nucleotide sequence ID" value="XM_001729478.1"/>
</dbReference>
<comment type="similarity">
    <text evidence="2">Belongs to the acetate uptake transporter (AceTr) (TC 2.A.96) family.</text>
</comment>
<protein>
    <submittedName>
        <fullName evidence="8">Uncharacterized protein</fullName>
    </submittedName>
</protein>
<feature type="transmembrane region" description="Helical" evidence="7">
    <location>
        <begin position="174"/>
        <end position="193"/>
    </location>
</feature>
<dbReference type="NCBIfam" id="NF038013">
    <property type="entry name" value="AceTr_1"/>
    <property type="match status" value="1"/>
</dbReference>
<dbReference type="OrthoDB" id="3648309at2759"/>
<feature type="compositionally biased region" description="Basic and acidic residues" evidence="6">
    <location>
        <begin position="1"/>
        <end position="11"/>
    </location>
</feature>
<dbReference type="InParanoid" id="A8Q7I2"/>
<feature type="transmembrane region" description="Helical" evidence="7">
    <location>
        <begin position="129"/>
        <end position="148"/>
    </location>
</feature>
<evidence type="ECO:0000256" key="4">
    <source>
        <dbReference type="ARBA" id="ARBA00022989"/>
    </source>
</evidence>
<feature type="transmembrane region" description="Helical" evidence="7">
    <location>
        <begin position="200"/>
        <end position="219"/>
    </location>
</feature>
<dbReference type="OMA" id="WIEGPEP"/>
<dbReference type="GO" id="GO:0015123">
    <property type="term" value="F:acetate transmembrane transporter activity"/>
    <property type="evidence" value="ECO:0007669"/>
    <property type="project" value="TreeGrafter"/>
</dbReference>
<reference evidence="8 9" key="1">
    <citation type="journal article" date="2007" name="Proc. Natl. Acad. Sci. U.S.A.">
        <title>Dandruff-associated Malassezia genomes reveal convergent and divergent virulence traits shared with plant and human fungal pathogens.</title>
        <authorList>
            <person name="Xu J."/>
            <person name="Saunders C.W."/>
            <person name="Hu P."/>
            <person name="Grant R.A."/>
            <person name="Boekhout T."/>
            <person name="Kuramae E.E."/>
            <person name="Kronstad J.W."/>
            <person name="Deangelis Y.M."/>
            <person name="Reeder N.L."/>
            <person name="Johnstone K.R."/>
            <person name="Leland M."/>
            <person name="Fieno A.M."/>
            <person name="Begley W.M."/>
            <person name="Sun Y."/>
            <person name="Lacey M.P."/>
            <person name="Chaudhary T."/>
            <person name="Keough T."/>
            <person name="Chu L."/>
            <person name="Sears R."/>
            <person name="Yuan B."/>
            <person name="Dawson T.L.Jr."/>
        </authorList>
    </citation>
    <scope>NUCLEOTIDE SEQUENCE [LARGE SCALE GENOMIC DNA]</scope>
    <source>
        <strain evidence="9">ATCC MYA-4612 / CBS 7966</strain>
    </source>
</reference>
<evidence type="ECO:0000256" key="3">
    <source>
        <dbReference type="ARBA" id="ARBA00022692"/>
    </source>
</evidence>
<evidence type="ECO:0000256" key="1">
    <source>
        <dbReference type="ARBA" id="ARBA00004141"/>
    </source>
</evidence>
<dbReference type="PANTHER" id="PTHR31123">
    <property type="entry name" value="ACCUMULATION OF DYADS PROTEIN 2-RELATED"/>
    <property type="match status" value="1"/>
</dbReference>
<dbReference type="Proteomes" id="UP000008837">
    <property type="component" value="Unassembled WGS sequence"/>
</dbReference>
<dbReference type="InterPro" id="IPR000791">
    <property type="entry name" value="Gpr1/Fun34/SatP-like"/>
</dbReference>
<dbReference type="GO" id="GO:0005886">
    <property type="term" value="C:plasma membrane"/>
    <property type="evidence" value="ECO:0007669"/>
    <property type="project" value="TreeGrafter"/>
</dbReference>
<evidence type="ECO:0000313" key="9">
    <source>
        <dbReference type="Proteomes" id="UP000008837"/>
    </source>
</evidence>
<feature type="region of interest" description="Disordered" evidence="6">
    <location>
        <begin position="1"/>
        <end position="36"/>
    </location>
</feature>
<keyword evidence="4 7" id="KW-1133">Transmembrane helix</keyword>
<keyword evidence="9" id="KW-1185">Reference proteome</keyword>
<gene>
    <name evidence="8" type="ORF">MGL_3074</name>
</gene>
<organism evidence="8 9">
    <name type="scientific">Malassezia globosa (strain ATCC MYA-4612 / CBS 7966)</name>
    <name type="common">Dandruff-associated fungus</name>
    <dbReference type="NCBI Taxonomy" id="425265"/>
    <lineage>
        <taxon>Eukaryota</taxon>
        <taxon>Fungi</taxon>
        <taxon>Dikarya</taxon>
        <taxon>Basidiomycota</taxon>
        <taxon>Ustilaginomycotina</taxon>
        <taxon>Malasseziomycetes</taxon>
        <taxon>Malasseziales</taxon>
        <taxon>Malasseziaceae</taxon>
        <taxon>Malassezia</taxon>
    </lineage>
</organism>
<dbReference type="FunCoup" id="A8Q7I2">
    <property type="interactions" value="27"/>
</dbReference>
<dbReference type="STRING" id="425265.A8Q7I2"/>
<proteinExistence type="inferred from homology"/>
<comment type="subcellular location">
    <subcellularLocation>
        <location evidence="1">Membrane</location>
        <topology evidence="1">Multi-pass membrane protein</topology>
    </subcellularLocation>
</comment>
<dbReference type="VEuPathDB" id="FungiDB:MGL_3074"/>
<dbReference type="Pfam" id="PF01184">
    <property type="entry name" value="Gpr1_Fun34_YaaH"/>
    <property type="match status" value="1"/>
</dbReference>
<dbReference type="GeneID" id="5853836"/>
<evidence type="ECO:0000256" key="6">
    <source>
        <dbReference type="SAM" id="MobiDB-lite"/>
    </source>
</evidence>
<keyword evidence="3 7" id="KW-0812">Transmembrane</keyword>
<dbReference type="AlphaFoldDB" id="A8Q7I2"/>
<feature type="compositionally biased region" description="Basic residues" evidence="6">
    <location>
        <begin position="12"/>
        <end position="26"/>
    </location>
</feature>